<keyword evidence="6" id="KW-0808">Transferase</keyword>
<dbReference type="GO" id="GO:0032259">
    <property type="term" value="P:methylation"/>
    <property type="evidence" value="ECO:0007669"/>
    <property type="project" value="UniProtKB-KW"/>
</dbReference>
<name>A0ABW1EGZ3_9BACT</name>
<dbReference type="EC" id="2.1.1.334" evidence="6"/>
<organism evidence="6 7">
    <name type="scientific">Acidicapsa dinghuensis</name>
    <dbReference type="NCBI Taxonomy" id="2218256"/>
    <lineage>
        <taxon>Bacteria</taxon>
        <taxon>Pseudomonadati</taxon>
        <taxon>Acidobacteriota</taxon>
        <taxon>Terriglobia</taxon>
        <taxon>Terriglobales</taxon>
        <taxon>Acidobacteriaceae</taxon>
        <taxon>Acidicapsa</taxon>
    </lineage>
</organism>
<keyword evidence="2 5" id="KW-0812">Transmembrane</keyword>
<proteinExistence type="predicted"/>
<dbReference type="PANTHER" id="PTHR12714">
    <property type="entry name" value="PROTEIN-S ISOPRENYLCYSTEINE O-METHYLTRANSFERASE"/>
    <property type="match status" value="1"/>
</dbReference>
<evidence type="ECO:0000313" key="7">
    <source>
        <dbReference type="Proteomes" id="UP001596091"/>
    </source>
</evidence>
<dbReference type="EC" id="2.1.1.100" evidence="6"/>
<sequence>MSLSLFGQILYYVWIGSEVAIAIGTRTRHSSGNVRDRGTLYLLWVVILASMTAGSWFSEASRIGFFHNAYWLRILTLGLLITGLAIRWTAVITLGRSFSSNVAIHATQTVMKTGLYRWMRHPSYTGLILIFLAAGLHTHNWIGFLIITIPTTAALLYRIHVEETALREHFGEEYIAYSRETRRLIPGIY</sequence>
<dbReference type="PANTHER" id="PTHR12714:SF9">
    <property type="entry name" value="PROTEIN-S-ISOPRENYLCYSTEINE O-METHYLTRANSFERASE"/>
    <property type="match status" value="1"/>
</dbReference>
<dbReference type="Gene3D" id="1.20.120.1630">
    <property type="match status" value="1"/>
</dbReference>
<evidence type="ECO:0000256" key="3">
    <source>
        <dbReference type="ARBA" id="ARBA00022989"/>
    </source>
</evidence>
<evidence type="ECO:0000313" key="6">
    <source>
        <dbReference type="EMBL" id="MFC5863102.1"/>
    </source>
</evidence>
<dbReference type="Proteomes" id="UP001596091">
    <property type="component" value="Unassembled WGS sequence"/>
</dbReference>
<evidence type="ECO:0000256" key="2">
    <source>
        <dbReference type="ARBA" id="ARBA00022692"/>
    </source>
</evidence>
<dbReference type="Pfam" id="PF04140">
    <property type="entry name" value="ICMT"/>
    <property type="match status" value="1"/>
</dbReference>
<feature type="transmembrane region" description="Helical" evidence="5">
    <location>
        <begin position="70"/>
        <end position="94"/>
    </location>
</feature>
<evidence type="ECO:0000256" key="5">
    <source>
        <dbReference type="SAM" id="Phobius"/>
    </source>
</evidence>
<evidence type="ECO:0000256" key="1">
    <source>
        <dbReference type="ARBA" id="ARBA00004141"/>
    </source>
</evidence>
<comment type="caution">
    <text evidence="6">The sequence shown here is derived from an EMBL/GenBank/DDBJ whole genome shotgun (WGS) entry which is preliminary data.</text>
</comment>
<dbReference type="RefSeq" id="WP_263339513.1">
    <property type="nucleotide sequence ID" value="NZ_JAGSYH010000005.1"/>
</dbReference>
<dbReference type="InterPro" id="IPR007269">
    <property type="entry name" value="ICMT_MeTrfase"/>
</dbReference>
<keyword evidence="4 5" id="KW-0472">Membrane</keyword>
<keyword evidence="7" id="KW-1185">Reference proteome</keyword>
<keyword evidence="3 5" id="KW-1133">Transmembrane helix</keyword>
<accession>A0ABW1EGZ3</accession>
<dbReference type="EMBL" id="JBHSPH010000003">
    <property type="protein sequence ID" value="MFC5863102.1"/>
    <property type="molecule type" value="Genomic_DNA"/>
</dbReference>
<feature type="transmembrane region" description="Helical" evidence="5">
    <location>
        <begin position="6"/>
        <end position="27"/>
    </location>
</feature>
<gene>
    <name evidence="6" type="ORF">ACFPT7_12420</name>
</gene>
<protein>
    <submittedName>
        <fullName evidence="6">Methyltransferase family protein</fullName>
        <ecNumber evidence="6">2.1.1.100</ecNumber>
        <ecNumber evidence="6">2.1.1.334</ecNumber>
    </submittedName>
</protein>
<dbReference type="GO" id="GO:0004671">
    <property type="term" value="F:protein C-terminal S-isoprenylcysteine carboxyl O-methyltransferase activity"/>
    <property type="evidence" value="ECO:0007669"/>
    <property type="project" value="UniProtKB-EC"/>
</dbReference>
<keyword evidence="6" id="KW-0489">Methyltransferase</keyword>
<reference evidence="7" key="1">
    <citation type="journal article" date="2019" name="Int. J. Syst. Evol. Microbiol.">
        <title>The Global Catalogue of Microorganisms (GCM) 10K type strain sequencing project: providing services to taxonomists for standard genome sequencing and annotation.</title>
        <authorList>
            <consortium name="The Broad Institute Genomics Platform"/>
            <consortium name="The Broad Institute Genome Sequencing Center for Infectious Disease"/>
            <person name="Wu L."/>
            <person name="Ma J."/>
        </authorList>
    </citation>
    <scope>NUCLEOTIDE SEQUENCE [LARGE SCALE GENOMIC DNA]</scope>
    <source>
        <strain evidence="7">JCM 4087</strain>
    </source>
</reference>
<evidence type="ECO:0000256" key="4">
    <source>
        <dbReference type="ARBA" id="ARBA00023136"/>
    </source>
</evidence>
<feature type="transmembrane region" description="Helical" evidence="5">
    <location>
        <begin position="39"/>
        <end position="58"/>
    </location>
</feature>
<comment type="subcellular location">
    <subcellularLocation>
        <location evidence="1">Membrane</location>
        <topology evidence="1">Multi-pass membrane protein</topology>
    </subcellularLocation>
</comment>